<organism evidence="1 2">
    <name type="scientific">Romanomermis culicivorax</name>
    <name type="common">Nematode worm</name>
    <dbReference type="NCBI Taxonomy" id="13658"/>
    <lineage>
        <taxon>Eukaryota</taxon>
        <taxon>Metazoa</taxon>
        <taxon>Ecdysozoa</taxon>
        <taxon>Nematoda</taxon>
        <taxon>Enoplea</taxon>
        <taxon>Dorylaimia</taxon>
        <taxon>Mermithida</taxon>
        <taxon>Mermithoidea</taxon>
        <taxon>Mermithidae</taxon>
        <taxon>Romanomermis</taxon>
    </lineage>
</organism>
<evidence type="ECO:0000313" key="1">
    <source>
        <dbReference type="Proteomes" id="UP000887565"/>
    </source>
</evidence>
<sequence>MVVSIGKAGRTLVDQQKKKKAGKAKAKAGQIGISTVGMIVRAPAPATQLPLTMQAAQQLTQQQMHPPKHLLPKTSQPFCTVVQARLIPGLWDDADSMEAMCHANVTTEAQEPAASSVPVEQEMSTTASVPVKLMPSTMVTASPTSTRQLPVLQVPKSWSSIFNRQLADPS</sequence>
<dbReference type="Proteomes" id="UP000887565">
    <property type="component" value="Unplaced"/>
</dbReference>
<proteinExistence type="predicted"/>
<accession>A0A915J687</accession>
<keyword evidence="1" id="KW-1185">Reference proteome</keyword>
<protein>
    <submittedName>
        <fullName evidence="2">Uncharacterized protein</fullName>
    </submittedName>
</protein>
<evidence type="ECO:0000313" key="2">
    <source>
        <dbReference type="WBParaSite" id="nRc.2.0.1.t21650-RA"/>
    </source>
</evidence>
<reference evidence="2" key="1">
    <citation type="submission" date="2022-11" db="UniProtKB">
        <authorList>
            <consortium name="WormBaseParasite"/>
        </authorList>
    </citation>
    <scope>IDENTIFICATION</scope>
</reference>
<dbReference type="WBParaSite" id="nRc.2.0.1.t21650-RA">
    <property type="protein sequence ID" value="nRc.2.0.1.t21650-RA"/>
    <property type="gene ID" value="nRc.2.0.1.g21650"/>
</dbReference>
<dbReference type="AlphaFoldDB" id="A0A915J687"/>
<name>A0A915J687_ROMCU</name>